<evidence type="ECO:0000256" key="5">
    <source>
        <dbReference type="ARBA" id="ARBA00022989"/>
    </source>
</evidence>
<dbReference type="InterPro" id="IPR020846">
    <property type="entry name" value="MFS_dom"/>
</dbReference>
<accession>A0ABS0NE88</accession>
<feature type="transmembrane region" description="Helical" evidence="8">
    <location>
        <begin position="298"/>
        <end position="315"/>
    </location>
</feature>
<keyword evidence="6 8" id="KW-0472">Membrane</keyword>
<proteinExistence type="predicted"/>
<keyword evidence="2" id="KW-0813">Transport</keyword>
<comment type="subcellular location">
    <subcellularLocation>
        <location evidence="1">Cell membrane</location>
        <topology evidence="1">Multi-pass membrane protein</topology>
    </subcellularLocation>
</comment>
<feature type="transmembrane region" description="Helical" evidence="8">
    <location>
        <begin position="162"/>
        <end position="182"/>
    </location>
</feature>
<dbReference type="RefSeq" id="WP_197991702.1">
    <property type="nucleotide sequence ID" value="NZ_JACYXC010000001.1"/>
</dbReference>
<evidence type="ECO:0000313" key="10">
    <source>
        <dbReference type="EMBL" id="MBH5333468.1"/>
    </source>
</evidence>
<dbReference type="PROSITE" id="PS50850">
    <property type="entry name" value="MFS"/>
    <property type="match status" value="1"/>
</dbReference>
<keyword evidence="3" id="KW-1003">Cell membrane</keyword>
<evidence type="ECO:0000256" key="4">
    <source>
        <dbReference type="ARBA" id="ARBA00022692"/>
    </source>
</evidence>
<dbReference type="Pfam" id="PF07690">
    <property type="entry name" value="MFS_1"/>
    <property type="match status" value="1"/>
</dbReference>
<name>A0ABS0NE88_9ACTN</name>
<dbReference type="Gene3D" id="1.20.1720.10">
    <property type="entry name" value="Multidrug resistance protein D"/>
    <property type="match status" value="1"/>
</dbReference>
<feature type="transmembrane region" description="Helical" evidence="8">
    <location>
        <begin position="327"/>
        <end position="345"/>
    </location>
</feature>
<feature type="transmembrane region" description="Helical" evidence="8">
    <location>
        <begin position="134"/>
        <end position="156"/>
    </location>
</feature>
<protein>
    <submittedName>
        <fullName evidence="10">MFS transporter</fullName>
    </submittedName>
</protein>
<reference evidence="10 11" key="1">
    <citation type="submission" date="2020-09" db="EMBL/GenBank/DDBJ databases">
        <title>Biosynthesis of the nuclear factor of activated T cells inhibitor NFAT-133 and its congeners in Streptomyces pactum.</title>
        <authorList>
            <person name="Zhou W."/>
            <person name="Posri P."/>
            <person name="Abugrain M.E."/>
            <person name="Weisberg A.J."/>
            <person name="Chang J.H."/>
            <person name="Mahmud T."/>
        </authorList>
    </citation>
    <scope>NUCLEOTIDE SEQUENCE [LARGE SCALE GENOMIC DNA]</scope>
    <source>
        <strain evidence="10 11">ATCC 27456</strain>
    </source>
</reference>
<evidence type="ECO:0000256" key="6">
    <source>
        <dbReference type="ARBA" id="ARBA00023136"/>
    </source>
</evidence>
<feature type="transmembrane region" description="Helical" evidence="8">
    <location>
        <begin position="75"/>
        <end position="93"/>
    </location>
</feature>
<feature type="transmembrane region" description="Helical" evidence="8">
    <location>
        <begin position="351"/>
        <end position="370"/>
    </location>
</feature>
<gene>
    <name evidence="10" type="ORF">IHE55_01080</name>
</gene>
<evidence type="ECO:0000259" key="9">
    <source>
        <dbReference type="PROSITE" id="PS50850"/>
    </source>
</evidence>
<organism evidence="10 11">
    <name type="scientific">Streptomyces pactum</name>
    <dbReference type="NCBI Taxonomy" id="68249"/>
    <lineage>
        <taxon>Bacteria</taxon>
        <taxon>Bacillati</taxon>
        <taxon>Actinomycetota</taxon>
        <taxon>Actinomycetes</taxon>
        <taxon>Kitasatosporales</taxon>
        <taxon>Streptomycetaceae</taxon>
        <taxon>Streptomyces</taxon>
    </lineage>
</organism>
<dbReference type="PANTHER" id="PTHR42718">
    <property type="entry name" value="MAJOR FACILITATOR SUPERFAMILY MULTIDRUG TRANSPORTER MFSC"/>
    <property type="match status" value="1"/>
</dbReference>
<dbReference type="EMBL" id="JACYXC010000001">
    <property type="protein sequence ID" value="MBH5333468.1"/>
    <property type="molecule type" value="Genomic_DNA"/>
</dbReference>
<keyword evidence="5 8" id="KW-1133">Transmembrane helix</keyword>
<dbReference type="SUPFAM" id="SSF103473">
    <property type="entry name" value="MFS general substrate transporter"/>
    <property type="match status" value="1"/>
</dbReference>
<dbReference type="InterPro" id="IPR036259">
    <property type="entry name" value="MFS_trans_sf"/>
</dbReference>
<dbReference type="CDD" id="cd17321">
    <property type="entry name" value="MFS_MMR_MDR_like"/>
    <property type="match status" value="1"/>
</dbReference>
<evidence type="ECO:0000256" key="2">
    <source>
        <dbReference type="ARBA" id="ARBA00022448"/>
    </source>
</evidence>
<feature type="transmembrane region" description="Helical" evidence="8">
    <location>
        <begin position="426"/>
        <end position="446"/>
    </location>
</feature>
<sequence length="475" mass="48655">MSARQWGVLIVLCGAIFLEGIDVAMLNVALPSIRTDLGLSTGELQWVMSAYVLGYGGFMLLGGRAADLFGRRRMFLFWLTVFLLFSGLGGLATEGWTLILARFVTGAAAAFMTPAGLSLITTGFAEGPQRNRALLIYSGTAAGGFSLGLVAGGLLTSVGWRLVFFVPVAISALILVAASVLLPREPRAARDGGPVDVAGALTVTAAILLIVLGVERATHTGAGTTAATLAAGAVCLAAFVAVERRAAAPLVRLGLLRSGALVRANLVGLLLSAGFFSFQFLVVLYLQELRGWSTLETSLAMLVIGIDAILAPTLTPKVVERFGNPRSIFVGMLLAVTAFALFLPVGADWSYLVMLPGLLLLGLTFSLTYGPLTIVATEGVAEDEQGLAGGLFYTAFQFGAALGLAAATAVNVAATGSGGPADLLDGYRAALTVPLAAGVLGAVVAATGLRRRGAAPVVAAPAPAEPSRTGTPATH</sequence>
<feature type="transmembrane region" description="Helical" evidence="8">
    <location>
        <begin position="194"/>
        <end position="214"/>
    </location>
</feature>
<comment type="caution">
    <text evidence="10">The sequence shown here is derived from an EMBL/GenBank/DDBJ whole genome shotgun (WGS) entry which is preliminary data.</text>
</comment>
<evidence type="ECO:0000256" key="1">
    <source>
        <dbReference type="ARBA" id="ARBA00004651"/>
    </source>
</evidence>
<keyword evidence="7" id="KW-0046">Antibiotic resistance</keyword>
<dbReference type="InterPro" id="IPR011701">
    <property type="entry name" value="MFS"/>
</dbReference>
<feature type="transmembrane region" description="Helical" evidence="8">
    <location>
        <begin position="391"/>
        <end position="414"/>
    </location>
</feature>
<keyword evidence="4 8" id="KW-0812">Transmembrane</keyword>
<feature type="transmembrane region" description="Helical" evidence="8">
    <location>
        <begin position="99"/>
        <end position="122"/>
    </location>
</feature>
<evidence type="ECO:0000256" key="3">
    <source>
        <dbReference type="ARBA" id="ARBA00022475"/>
    </source>
</evidence>
<dbReference type="PANTHER" id="PTHR42718:SF46">
    <property type="entry name" value="BLR6921 PROTEIN"/>
    <property type="match status" value="1"/>
</dbReference>
<feature type="domain" description="Major facilitator superfamily (MFS) profile" evidence="9">
    <location>
        <begin position="8"/>
        <end position="453"/>
    </location>
</feature>
<evidence type="ECO:0000256" key="7">
    <source>
        <dbReference type="ARBA" id="ARBA00023251"/>
    </source>
</evidence>
<feature type="transmembrane region" description="Helical" evidence="8">
    <location>
        <begin position="262"/>
        <end position="286"/>
    </location>
</feature>
<feature type="transmembrane region" description="Helical" evidence="8">
    <location>
        <begin position="44"/>
        <end position="63"/>
    </location>
</feature>
<feature type="transmembrane region" description="Helical" evidence="8">
    <location>
        <begin position="220"/>
        <end position="242"/>
    </location>
</feature>
<evidence type="ECO:0000256" key="8">
    <source>
        <dbReference type="SAM" id="Phobius"/>
    </source>
</evidence>
<dbReference type="Gene3D" id="1.20.1250.20">
    <property type="entry name" value="MFS general substrate transporter like domains"/>
    <property type="match status" value="1"/>
</dbReference>
<dbReference type="Proteomes" id="UP000807371">
    <property type="component" value="Unassembled WGS sequence"/>
</dbReference>
<keyword evidence="11" id="KW-1185">Reference proteome</keyword>
<evidence type="ECO:0000313" key="11">
    <source>
        <dbReference type="Proteomes" id="UP000807371"/>
    </source>
</evidence>